<dbReference type="AlphaFoldDB" id="A0A1M4Y891"/>
<dbReference type="EMBL" id="FQUY01000010">
    <property type="protein sequence ID" value="SHF01672.1"/>
    <property type="molecule type" value="Genomic_DNA"/>
</dbReference>
<keyword evidence="3" id="KW-0670">Pyruvate</keyword>
<dbReference type="PANTHER" id="PTHR43854:SF1">
    <property type="entry name" value="INDOLEPYRUVATE OXIDOREDUCTASE SUBUNIT IORB"/>
    <property type="match status" value="1"/>
</dbReference>
<dbReference type="Gene3D" id="3.40.920.10">
    <property type="entry name" value="Pyruvate-ferredoxin oxidoreductase, PFOR, domain III"/>
    <property type="match status" value="1"/>
</dbReference>
<evidence type="ECO:0000313" key="3">
    <source>
        <dbReference type="EMBL" id="SHF01672.1"/>
    </source>
</evidence>
<accession>A0A1M4Y891</accession>
<dbReference type="Proteomes" id="UP000184148">
    <property type="component" value="Unassembled WGS sequence"/>
</dbReference>
<protein>
    <submittedName>
        <fullName evidence="3">Indolepyruvate ferredoxin oxidoreductase beta subunit</fullName>
    </submittedName>
</protein>
<evidence type="ECO:0000313" key="4">
    <source>
        <dbReference type="Proteomes" id="UP000184148"/>
    </source>
</evidence>
<dbReference type="SUPFAM" id="SSF53323">
    <property type="entry name" value="Pyruvate-ferredoxin oxidoreductase, PFOR, domain III"/>
    <property type="match status" value="1"/>
</dbReference>
<dbReference type="GO" id="GO:0016903">
    <property type="term" value="F:oxidoreductase activity, acting on the aldehyde or oxo group of donors"/>
    <property type="evidence" value="ECO:0007669"/>
    <property type="project" value="InterPro"/>
</dbReference>
<dbReference type="STRING" id="1121429.SAMN02745133_01628"/>
<dbReference type="OrthoDB" id="9789125at2"/>
<dbReference type="InterPro" id="IPR002869">
    <property type="entry name" value="Pyrv_flavodox_OxRed_cen"/>
</dbReference>
<dbReference type="InterPro" id="IPR019752">
    <property type="entry name" value="Pyrv/ketoisovalerate_OxRed_cat"/>
</dbReference>
<gene>
    <name evidence="3" type="ORF">SAMN02745133_01628</name>
</gene>
<dbReference type="PANTHER" id="PTHR43854">
    <property type="entry name" value="INDOLEPYRUVATE OXIDOREDUCTASE SUBUNIT IORB"/>
    <property type="match status" value="1"/>
</dbReference>
<evidence type="ECO:0000259" key="2">
    <source>
        <dbReference type="Pfam" id="PF01558"/>
    </source>
</evidence>
<feature type="domain" description="Pyruvate/ketoisovalerate oxidoreductase catalytic" evidence="2">
    <location>
        <begin position="11"/>
        <end position="191"/>
    </location>
</feature>
<keyword evidence="4" id="KW-1185">Reference proteome</keyword>
<evidence type="ECO:0000256" key="1">
    <source>
        <dbReference type="ARBA" id="ARBA00023002"/>
    </source>
</evidence>
<organism evidence="3 4">
    <name type="scientific">Desulforamulus putei DSM 12395</name>
    <dbReference type="NCBI Taxonomy" id="1121429"/>
    <lineage>
        <taxon>Bacteria</taxon>
        <taxon>Bacillati</taxon>
        <taxon>Bacillota</taxon>
        <taxon>Clostridia</taxon>
        <taxon>Eubacteriales</taxon>
        <taxon>Peptococcaceae</taxon>
        <taxon>Desulforamulus</taxon>
    </lineage>
</organism>
<dbReference type="Pfam" id="PF01558">
    <property type="entry name" value="POR"/>
    <property type="match status" value="1"/>
</dbReference>
<keyword evidence="1" id="KW-0560">Oxidoreductase</keyword>
<proteinExistence type="predicted"/>
<name>A0A1M4Y891_9FIRM</name>
<dbReference type="RefSeq" id="WP_073238443.1">
    <property type="nucleotide sequence ID" value="NZ_FQUY01000010.1"/>
</dbReference>
<dbReference type="InterPro" id="IPR052198">
    <property type="entry name" value="IorB_Oxidoreductase"/>
</dbReference>
<sequence>MRLDIVIAGVGGQGNVLASRILARAAMEVGLPVRTSEVIGMAQREGAVMSQVRMGAGDYSALIPNGQADVLLGLELAETVRAVTKLKKGAVVIANSATIYPVSVSLGFSSYHPEQLTAFLKERTDSLYLFDATSLANQAGTYKATNMVMLGALSVLDLLPYSADHLRAVMEDVIPPRLREMNLTAFALGRQAVGGA</sequence>
<reference evidence="4" key="1">
    <citation type="submission" date="2016-11" db="EMBL/GenBank/DDBJ databases">
        <authorList>
            <person name="Varghese N."/>
            <person name="Submissions S."/>
        </authorList>
    </citation>
    <scope>NUCLEOTIDE SEQUENCE [LARGE SCALE GENOMIC DNA]</scope>
    <source>
        <strain evidence="4">DSM 12395</strain>
    </source>
</reference>